<keyword evidence="1" id="KW-0540">Nuclease</keyword>
<organism evidence="8 9">
    <name type="scientific">Flavobacterium sangjuense</name>
    <dbReference type="NCBI Taxonomy" id="2518177"/>
    <lineage>
        <taxon>Bacteria</taxon>
        <taxon>Pseudomonadati</taxon>
        <taxon>Bacteroidota</taxon>
        <taxon>Flavobacteriia</taxon>
        <taxon>Flavobacteriales</taxon>
        <taxon>Flavobacteriaceae</taxon>
        <taxon>Flavobacterium</taxon>
    </lineage>
</organism>
<keyword evidence="4" id="KW-0378">Hydrolase</keyword>
<dbReference type="PANTHER" id="PTHR33146:SF26">
    <property type="entry name" value="ENDONUCLEASE 4"/>
    <property type="match status" value="1"/>
</dbReference>
<evidence type="ECO:0000256" key="6">
    <source>
        <dbReference type="ARBA" id="ARBA00023180"/>
    </source>
</evidence>
<evidence type="ECO:0000313" key="9">
    <source>
        <dbReference type="Proteomes" id="UP000296862"/>
    </source>
</evidence>
<dbReference type="GO" id="GO:0006308">
    <property type="term" value="P:DNA catabolic process"/>
    <property type="evidence" value="ECO:0007669"/>
    <property type="project" value="InterPro"/>
</dbReference>
<protein>
    <recommendedName>
        <fullName evidence="10">S1/P1 Nuclease</fullName>
    </recommendedName>
</protein>
<gene>
    <name evidence="8" type="ORF">GS03_02045</name>
</gene>
<keyword evidence="9" id="KW-1185">Reference proteome</keyword>
<keyword evidence="5" id="KW-1015">Disulfide bond</keyword>
<dbReference type="Gene3D" id="1.10.575.10">
    <property type="entry name" value="P1 Nuclease"/>
    <property type="match status" value="1"/>
</dbReference>
<evidence type="ECO:0000256" key="5">
    <source>
        <dbReference type="ARBA" id="ARBA00023157"/>
    </source>
</evidence>
<dbReference type="OrthoDB" id="267579at2"/>
<dbReference type="InterPro" id="IPR008947">
    <property type="entry name" value="PLipase_C/P1_nuclease_dom_sf"/>
</dbReference>
<evidence type="ECO:0000256" key="3">
    <source>
        <dbReference type="ARBA" id="ARBA00022759"/>
    </source>
</evidence>
<keyword evidence="3" id="KW-0255">Endonuclease</keyword>
<feature type="chain" id="PRO_5020989191" description="S1/P1 Nuclease" evidence="7">
    <location>
        <begin position="25"/>
        <end position="256"/>
    </location>
</feature>
<dbReference type="GO" id="GO:0016788">
    <property type="term" value="F:hydrolase activity, acting on ester bonds"/>
    <property type="evidence" value="ECO:0007669"/>
    <property type="project" value="InterPro"/>
</dbReference>
<dbReference type="Pfam" id="PF02265">
    <property type="entry name" value="S1-P1_nuclease"/>
    <property type="match status" value="1"/>
</dbReference>
<dbReference type="PANTHER" id="PTHR33146">
    <property type="entry name" value="ENDONUCLEASE 4"/>
    <property type="match status" value="1"/>
</dbReference>
<dbReference type="EMBL" id="CP038810">
    <property type="protein sequence ID" value="QBZ98537.1"/>
    <property type="molecule type" value="Genomic_DNA"/>
</dbReference>
<evidence type="ECO:0000256" key="4">
    <source>
        <dbReference type="ARBA" id="ARBA00022801"/>
    </source>
</evidence>
<keyword evidence="2" id="KW-0479">Metal-binding</keyword>
<dbReference type="KEGG" id="fsn:GS03_02045"/>
<sequence>MRHRIYTTTVLTVALLLGSTQLFAWGNEGHKLVAEVAFNYMNESTRKNVMQYLDGMSLEEAGNWMDAIKSDSANDYMKPWHYINIEKGATTPAEGDNIVIILNRILKELDHKETLSQAEIKRRILLLFHLIGDLHQPLHVGYLSDKGGNTVQLNFMGSQGTNLHSTWDSKIIEYKATTLSEVLNSKKYSPEALAAVQKIDVIGWAKQSRGYLKEAYTAGTKVDDRYVDAVYPIIKTQLLDAGIRLASVLEHYFKTA</sequence>
<evidence type="ECO:0000313" key="8">
    <source>
        <dbReference type="EMBL" id="QBZ98537.1"/>
    </source>
</evidence>
<evidence type="ECO:0000256" key="2">
    <source>
        <dbReference type="ARBA" id="ARBA00022723"/>
    </source>
</evidence>
<reference evidence="8 9" key="1">
    <citation type="submission" date="2019-04" db="EMBL/GenBank/DDBJ databases">
        <title>Flavobacterium sp. GS03.</title>
        <authorList>
            <person name="Kim H."/>
        </authorList>
    </citation>
    <scope>NUCLEOTIDE SEQUENCE [LARGE SCALE GENOMIC DNA]</scope>
    <source>
        <strain evidence="8 9">GS03</strain>
    </source>
</reference>
<dbReference type="CDD" id="cd11010">
    <property type="entry name" value="S1-P1_nuclease"/>
    <property type="match status" value="1"/>
</dbReference>
<evidence type="ECO:0000256" key="7">
    <source>
        <dbReference type="SAM" id="SignalP"/>
    </source>
</evidence>
<dbReference type="RefSeq" id="WP_136152433.1">
    <property type="nucleotide sequence ID" value="NZ_CP038810.1"/>
</dbReference>
<keyword evidence="7" id="KW-0732">Signal</keyword>
<feature type="signal peptide" evidence="7">
    <location>
        <begin position="1"/>
        <end position="24"/>
    </location>
</feature>
<dbReference type="AlphaFoldDB" id="A0A4P7PU85"/>
<evidence type="ECO:0008006" key="10">
    <source>
        <dbReference type="Google" id="ProtNLM"/>
    </source>
</evidence>
<evidence type="ECO:0000256" key="1">
    <source>
        <dbReference type="ARBA" id="ARBA00022722"/>
    </source>
</evidence>
<dbReference type="Proteomes" id="UP000296862">
    <property type="component" value="Chromosome"/>
</dbReference>
<accession>A0A4P7PU85</accession>
<dbReference type="GO" id="GO:0046872">
    <property type="term" value="F:metal ion binding"/>
    <property type="evidence" value="ECO:0007669"/>
    <property type="project" value="UniProtKB-KW"/>
</dbReference>
<proteinExistence type="predicted"/>
<name>A0A4P7PU85_9FLAO</name>
<dbReference type="GO" id="GO:0004519">
    <property type="term" value="F:endonuclease activity"/>
    <property type="evidence" value="ECO:0007669"/>
    <property type="project" value="UniProtKB-KW"/>
</dbReference>
<dbReference type="InterPro" id="IPR003154">
    <property type="entry name" value="S1/P1nuclease"/>
</dbReference>
<keyword evidence="6" id="KW-0325">Glycoprotein</keyword>
<dbReference type="SUPFAM" id="SSF48537">
    <property type="entry name" value="Phospholipase C/P1 nuclease"/>
    <property type="match status" value="1"/>
</dbReference>
<dbReference type="GO" id="GO:0003676">
    <property type="term" value="F:nucleic acid binding"/>
    <property type="evidence" value="ECO:0007669"/>
    <property type="project" value="InterPro"/>
</dbReference>